<protein>
    <recommendedName>
        <fullName evidence="2">HTH cro/C1-type domain-containing protein</fullName>
    </recommendedName>
</protein>
<dbReference type="PANTHER" id="PTHR46558:SF11">
    <property type="entry name" value="HTH-TYPE TRANSCRIPTIONAL REGULATOR XRE"/>
    <property type="match status" value="1"/>
</dbReference>
<dbReference type="RefSeq" id="WP_010756947.1">
    <property type="nucleotide sequence ID" value="NZ_ASWD01000001.1"/>
</dbReference>
<dbReference type="SMART" id="SM00530">
    <property type="entry name" value="HTH_XRE"/>
    <property type="match status" value="1"/>
</dbReference>
<dbReference type="HOGENOM" id="CLU_056925_0_0_9"/>
<evidence type="ECO:0000313" key="4">
    <source>
        <dbReference type="Proteomes" id="UP000013782"/>
    </source>
</evidence>
<dbReference type="EMBL" id="AJAQ01000015">
    <property type="protein sequence ID" value="EOH94221.1"/>
    <property type="molecule type" value="Genomic_DNA"/>
</dbReference>
<dbReference type="Gene3D" id="1.10.260.40">
    <property type="entry name" value="lambda repressor-like DNA-binding domains"/>
    <property type="match status" value="1"/>
</dbReference>
<evidence type="ECO:0000259" key="2">
    <source>
        <dbReference type="PROSITE" id="PS50943"/>
    </source>
</evidence>
<comment type="caution">
    <text evidence="3">The sequence shown here is derived from an EMBL/GenBank/DDBJ whole genome shotgun (WGS) entry which is preliminary data.</text>
</comment>
<evidence type="ECO:0000313" key="3">
    <source>
        <dbReference type="EMBL" id="EOH94221.1"/>
    </source>
</evidence>
<dbReference type="eggNOG" id="COG1476">
    <property type="taxonomic scope" value="Bacteria"/>
</dbReference>
<keyword evidence="4" id="KW-1185">Reference proteome</keyword>
<dbReference type="OrthoDB" id="6386941at2"/>
<dbReference type="GO" id="GO:0003677">
    <property type="term" value="F:DNA binding"/>
    <property type="evidence" value="ECO:0007669"/>
    <property type="project" value="UniProtKB-KW"/>
</dbReference>
<gene>
    <name evidence="3" type="ORF">UAU_01956</name>
</gene>
<dbReference type="Pfam" id="PF01381">
    <property type="entry name" value="HTH_3"/>
    <property type="match status" value="1"/>
</dbReference>
<dbReference type="InterPro" id="IPR001387">
    <property type="entry name" value="Cro/C1-type_HTH"/>
</dbReference>
<proteinExistence type="predicted"/>
<feature type="domain" description="HTH cro/C1-type" evidence="2">
    <location>
        <begin position="7"/>
        <end position="61"/>
    </location>
</feature>
<dbReference type="Proteomes" id="UP000013782">
    <property type="component" value="Unassembled WGS sequence"/>
</dbReference>
<dbReference type="SUPFAM" id="SSF47413">
    <property type="entry name" value="lambda repressor-like DNA-binding domains"/>
    <property type="match status" value="1"/>
</dbReference>
<dbReference type="InterPro" id="IPR010982">
    <property type="entry name" value="Lambda_DNA-bd_dom_sf"/>
</dbReference>
<organism evidence="3 4">
    <name type="scientific">Enterococcus pallens ATCC BAA-351</name>
    <dbReference type="NCBI Taxonomy" id="1158607"/>
    <lineage>
        <taxon>Bacteria</taxon>
        <taxon>Bacillati</taxon>
        <taxon>Bacillota</taxon>
        <taxon>Bacilli</taxon>
        <taxon>Lactobacillales</taxon>
        <taxon>Enterococcaceae</taxon>
        <taxon>Enterococcus</taxon>
    </lineage>
</organism>
<dbReference type="CDD" id="cd00093">
    <property type="entry name" value="HTH_XRE"/>
    <property type="match status" value="1"/>
</dbReference>
<evidence type="ECO:0000256" key="1">
    <source>
        <dbReference type="ARBA" id="ARBA00023125"/>
    </source>
</evidence>
<keyword evidence="1" id="KW-0238">DNA-binding</keyword>
<dbReference type="AlphaFoldDB" id="R2SMW4"/>
<sequence>MTIDQILRVKIAENRLKQKDIAERLGVTTAAVSKWVNGISYPDITLLPALARLLKTDVNTLLCFHEELSQQEVADFVNQLSHTGKTLGMESAFQQAKEKLQHYPTCHLLLLNAAIVMDGLSFMYETTINPDHLAEIEDWYTRAAESDEPDIGNQATAQLIGRYLRREDYEKAQALLDSLPAAPSFDREQIQATLYAQQGDWPAAAKLTEITILKDAATIQNALQLLAEAAIRENNSAALDHIVKVGEQFAQLMASHPLSVLSLRLKQAIYYENQEVFLQTFREIFQMLQEPWSHEDSLLYRHLPNKELDPRFSQTMTIKIHDDLENPENHEFDFVRDHPAFQELIADFKNTYTE</sequence>
<name>R2SMW4_9ENTE</name>
<dbReference type="PROSITE" id="PS50943">
    <property type="entry name" value="HTH_CROC1"/>
    <property type="match status" value="1"/>
</dbReference>
<dbReference type="PATRIC" id="fig|1158607.3.peg.1923"/>
<dbReference type="STRING" id="160454.RV10_GL001991"/>
<dbReference type="PANTHER" id="PTHR46558">
    <property type="entry name" value="TRACRIPTIONAL REGULATORY PROTEIN-RELATED-RELATED"/>
    <property type="match status" value="1"/>
</dbReference>
<reference evidence="3 4" key="1">
    <citation type="submission" date="2013-02" db="EMBL/GenBank/DDBJ databases">
        <title>The Genome Sequence of Enterococcus pallens BAA-351.</title>
        <authorList>
            <consortium name="The Broad Institute Genome Sequencing Platform"/>
            <consortium name="The Broad Institute Genome Sequencing Center for Infectious Disease"/>
            <person name="Earl A.M."/>
            <person name="Gilmore M.S."/>
            <person name="Lebreton F."/>
            <person name="Walker B."/>
            <person name="Young S.K."/>
            <person name="Zeng Q."/>
            <person name="Gargeya S."/>
            <person name="Fitzgerald M."/>
            <person name="Haas B."/>
            <person name="Abouelleil A."/>
            <person name="Alvarado L."/>
            <person name="Arachchi H.M."/>
            <person name="Berlin A.M."/>
            <person name="Chapman S.B."/>
            <person name="Dewar J."/>
            <person name="Goldberg J."/>
            <person name="Griggs A."/>
            <person name="Gujja S."/>
            <person name="Hansen M."/>
            <person name="Howarth C."/>
            <person name="Imamovic A."/>
            <person name="Larimer J."/>
            <person name="McCowan C."/>
            <person name="Murphy C."/>
            <person name="Neiman D."/>
            <person name="Pearson M."/>
            <person name="Priest M."/>
            <person name="Roberts A."/>
            <person name="Saif S."/>
            <person name="Shea T."/>
            <person name="Sisk P."/>
            <person name="Sykes S."/>
            <person name="Wortman J."/>
            <person name="Nusbaum C."/>
            <person name="Birren B."/>
        </authorList>
    </citation>
    <scope>NUCLEOTIDE SEQUENCE [LARGE SCALE GENOMIC DNA]</scope>
    <source>
        <strain evidence="3 4">ATCC BAA-351</strain>
    </source>
</reference>
<accession>R2SMW4</accession>